<evidence type="ECO:0000313" key="2">
    <source>
        <dbReference type="EMBL" id="CAD0205633.1"/>
    </source>
</evidence>
<dbReference type="PANTHER" id="PTHR21879">
    <property type="entry name" value="FI03362P-RELATED-RELATED"/>
    <property type="match status" value="1"/>
</dbReference>
<dbReference type="EMBL" id="LR824027">
    <property type="protein sequence ID" value="CAD0205633.1"/>
    <property type="molecule type" value="Genomic_DNA"/>
</dbReference>
<dbReference type="Proteomes" id="UP001154114">
    <property type="component" value="Chromosome 24"/>
</dbReference>
<dbReference type="AlphaFoldDB" id="A0A9N8KY75"/>
<sequence length="205" mass="22328">MYLKQLNNLSEVSVFGDYVKFVKLNVSQTDHKDAEDRYNEKNSEELTQMIDRAVDTFFDNHVIKFTAMGKETSLPIPNNVEEFVGRKKRKGGGGMGGGGGHDGGDGFGKKKMMMMAMMCMKMKMMMMIPAMMGMMGMMSFKGMMFSMMSFMLSKMMLLMKILEKKGGAGAGGLGGGGDGGVGKTTAAVAEEEVTTQMDNGKADPY</sequence>
<protein>
    <submittedName>
        <fullName evidence="2">Uncharacterized protein</fullName>
    </submittedName>
</protein>
<evidence type="ECO:0000256" key="1">
    <source>
        <dbReference type="SAM" id="Phobius"/>
    </source>
</evidence>
<accession>A0A9N8KY75</accession>
<keyword evidence="1" id="KW-0472">Membrane</keyword>
<keyword evidence="1" id="KW-0812">Transmembrane</keyword>
<dbReference type="GO" id="GO:0016020">
    <property type="term" value="C:membrane"/>
    <property type="evidence" value="ECO:0007669"/>
    <property type="project" value="TreeGrafter"/>
</dbReference>
<reference evidence="2" key="1">
    <citation type="submission" date="2021-12" db="EMBL/GenBank/DDBJ databases">
        <authorList>
            <person name="King R."/>
        </authorList>
    </citation>
    <scope>NUCLEOTIDE SEQUENCE</scope>
</reference>
<organism evidence="2 3">
    <name type="scientific">Chrysodeixis includens</name>
    <name type="common">Soybean looper</name>
    <name type="synonym">Pseudoplusia includens</name>
    <dbReference type="NCBI Taxonomy" id="689277"/>
    <lineage>
        <taxon>Eukaryota</taxon>
        <taxon>Metazoa</taxon>
        <taxon>Ecdysozoa</taxon>
        <taxon>Arthropoda</taxon>
        <taxon>Hexapoda</taxon>
        <taxon>Insecta</taxon>
        <taxon>Pterygota</taxon>
        <taxon>Neoptera</taxon>
        <taxon>Endopterygota</taxon>
        <taxon>Lepidoptera</taxon>
        <taxon>Glossata</taxon>
        <taxon>Ditrysia</taxon>
        <taxon>Noctuoidea</taxon>
        <taxon>Noctuidae</taxon>
        <taxon>Plusiinae</taxon>
        <taxon>Chrysodeixis</taxon>
    </lineage>
</organism>
<keyword evidence="3" id="KW-1185">Reference proteome</keyword>
<feature type="transmembrane region" description="Helical" evidence="1">
    <location>
        <begin position="120"/>
        <end position="138"/>
    </location>
</feature>
<name>A0A9N8KY75_CHRIL</name>
<dbReference type="InterPro" id="IPR012464">
    <property type="entry name" value="DUF1676"/>
</dbReference>
<proteinExistence type="predicted"/>
<gene>
    <name evidence="2" type="ORF">CINC_LOCUS7932</name>
</gene>
<dbReference type="Pfam" id="PF07898">
    <property type="entry name" value="DUF1676"/>
    <property type="match status" value="1"/>
</dbReference>
<dbReference type="OrthoDB" id="6622274at2759"/>
<keyword evidence="1" id="KW-1133">Transmembrane helix</keyword>
<evidence type="ECO:0000313" key="3">
    <source>
        <dbReference type="Proteomes" id="UP001154114"/>
    </source>
</evidence>